<evidence type="ECO:0000256" key="1">
    <source>
        <dbReference type="SAM" id="MobiDB-lite"/>
    </source>
</evidence>
<evidence type="ECO:0000313" key="2">
    <source>
        <dbReference type="EMBL" id="AGZ15739.1"/>
    </source>
</evidence>
<dbReference type="AlphaFoldDB" id="U5U323"/>
<proteinExistence type="predicted"/>
<organism evidence="2">
    <name type="scientific">Eimeria maxima</name>
    <name type="common">Coccidian parasite</name>
    <dbReference type="NCBI Taxonomy" id="5804"/>
    <lineage>
        <taxon>Eukaryota</taxon>
        <taxon>Sar</taxon>
        <taxon>Alveolata</taxon>
        <taxon>Apicomplexa</taxon>
        <taxon>Conoidasida</taxon>
        <taxon>Coccidia</taxon>
        <taxon>Eucoccidiorida</taxon>
        <taxon>Eimeriorina</taxon>
        <taxon>Eimeriidae</taxon>
        <taxon>Eimeria</taxon>
    </lineage>
</organism>
<feature type="region of interest" description="Disordered" evidence="1">
    <location>
        <begin position="238"/>
        <end position="262"/>
    </location>
</feature>
<protein>
    <submittedName>
        <fullName evidence="2">Uncharacterized protein</fullName>
    </submittedName>
</protein>
<reference evidence="2" key="1">
    <citation type="journal article" date="2014" name="Genet. Mol. Res.">
        <title>Sequence analysis of the PIP5K locus in Eimeria maxima provides further evidence for eimerian genome plasticity and segmental organization.</title>
        <authorList>
            <person name="Song B.K."/>
            <person name="Pan M.Z."/>
            <person name="Lau Y.L."/>
            <person name="Wan K.L."/>
        </authorList>
    </citation>
    <scope>NUCLEOTIDE SEQUENCE</scope>
    <source>
        <strain evidence="2">Weybridge</strain>
    </source>
</reference>
<name>U5U323_EIMMA</name>
<gene>
    <name evidence="2" type="primary">EmW15</name>
</gene>
<sequence length="361" mass="39332">MKLNVKIERAIWRSTSFCGLTYFLFGLLLAAAYPAVSSDNILQEMLASSDTPVFAQVAIFAFDLFTILPGEKQVVLFSPNVRHNVQGELRDPDAIRLSLLQWLQATFKDEARAREADPQLLHLLLQPSSAAANADQQSSSAHTAAEKKRMLTQQEAATTVIAAAALQLQEPGLSKTFSRLFGGSPSYHSETSLHTPEQQTLLSAELGAAHVTAAAAAAAASSDGGTSSLQQQLLRHDSLGPLRGSPAAAGDHSHSLPQGLLPRLKRSETLKNIGAGDSSESLFAYRDIDQRDAHPTEVLPTIQVTYAERTPAEEVWGYNGGINLPHLFVHRISFFHLEEAFIKCREGLQEGEKETKRDTKR</sequence>
<accession>U5U323</accession>
<dbReference type="EMBL" id="KF265341">
    <property type="protein sequence ID" value="AGZ15739.1"/>
    <property type="molecule type" value="Genomic_DNA"/>
</dbReference>
<dbReference type="VEuPathDB" id="ToxoDB:EMWEY_00025830"/>